<sequence>MSAISDALFNLKLHNENTIPKACCGLPSGFTRALARKAGVGTSSRRLAAISPDDVATRMCKWLSDKLEHSTTSRFDSAKCKLVEYFVETTEVGIYM</sequence>
<reference evidence="1" key="1">
    <citation type="submission" date="2016-07" db="EMBL/GenBank/DDBJ databases">
        <authorList>
            <person name="Bretaudeau A."/>
        </authorList>
    </citation>
    <scope>NUCLEOTIDE SEQUENCE</scope>
    <source>
        <strain evidence="1">Rice</strain>
        <tissue evidence="1">Whole body</tissue>
    </source>
</reference>
<dbReference type="AlphaFoldDB" id="A0A2H1VFD1"/>
<accession>A0A2H1VFD1</accession>
<name>A0A2H1VFD1_SPOFR</name>
<gene>
    <name evidence="1" type="ORF">SFRICE_029562</name>
</gene>
<dbReference type="EMBL" id="ODYU01002274">
    <property type="protein sequence ID" value="SOQ39537.1"/>
    <property type="molecule type" value="Genomic_DNA"/>
</dbReference>
<protein>
    <submittedName>
        <fullName evidence="1">SFRICE_029562</fullName>
    </submittedName>
</protein>
<evidence type="ECO:0000313" key="1">
    <source>
        <dbReference type="EMBL" id="SOQ39537.1"/>
    </source>
</evidence>
<organism evidence="1">
    <name type="scientific">Spodoptera frugiperda</name>
    <name type="common">Fall armyworm</name>
    <dbReference type="NCBI Taxonomy" id="7108"/>
    <lineage>
        <taxon>Eukaryota</taxon>
        <taxon>Metazoa</taxon>
        <taxon>Ecdysozoa</taxon>
        <taxon>Arthropoda</taxon>
        <taxon>Hexapoda</taxon>
        <taxon>Insecta</taxon>
        <taxon>Pterygota</taxon>
        <taxon>Neoptera</taxon>
        <taxon>Endopterygota</taxon>
        <taxon>Lepidoptera</taxon>
        <taxon>Glossata</taxon>
        <taxon>Ditrysia</taxon>
        <taxon>Noctuoidea</taxon>
        <taxon>Noctuidae</taxon>
        <taxon>Amphipyrinae</taxon>
        <taxon>Spodoptera</taxon>
    </lineage>
</organism>
<proteinExistence type="predicted"/>